<protein>
    <recommendedName>
        <fullName evidence="4 5">Small ribosomal subunit protein uS2</fullName>
    </recommendedName>
</protein>
<dbReference type="KEGG" id="mpv:PRV_02430"/>
<evidence type="ECO:0000256" key="3">
    <source>
        <dbReference type="ARBA" id="ARBA00023274"/>
    </source>
</evidence>
<keyword evidence="7" id="KW-1185">Reference proteome</keyword>
<dbReference type="CDD" id="cd01425">
    <property type="entry name" value="RPS2"/>
    <property type="match status" value="1"/>
</dbReference>
<dbReference type="PANTHER" id="PTHR12534:SF0">
    <property type="entry name" value="SMALL RIBOSOMAL SUBUNIT PROTEIN US2M"/>
    <property type="match status" value="1"/>
</dbReference>
<comment type="similarity">
    <text evidence="1 5">Belongs to the universal ribosomal protein uS2 family.</text>
</comment>
<dbReference type="RefSeq" id="WP_022770276.1">
    <property type="nucleotide sequence ID" value="NC_022575.1"/>
</dbReference>
<evidence type="ECO:0000256" key="5">
    <source>
        <dbReference type="HAMAP-Rule" id="MF_00291"/>
    </source>
</evidence>
<keyword evidence="3 5" id="KW-0687">Ribonucleoprotein</keyword>
<dbReference type="STRING" id="1403316.PRV_02430"/>
<dbReference type="AlphaFoldDB" id="U5NF46"/>
<evidence type="ECO:0000313" key="6">
    <source>
        <dbReference type="EMBL" id="AGX88789.1"/>
    </source>
</evidence>
<keyword evidence="2 5" id="KW-0689">Ribosomal protein</keyword>
<dbReference type="InterPro" id="IPR005706">
    <property type="entry name" value="Ribosomal_uS2_bac/mit/plastid"/>
</dbReference>
<dbReference type="InterPro" id="IPR023591">
    <property type="entry name" value="Ribosomal_uS2_flav_dom_sf"/>
</dbReference>
<evidence type="ECO:0000256" key="2">
    <source>
        <dbReference type="ARBA" id="ARBA00022980"/>
    </source>
</evidence>
<dbReference type="Proteomes" id="UP000017119">
    <property type="component" value="Chromosome"/>
</dbReference>
<dbReference type="NCBIfam" id="TIGR01011">
    <property type="entry name" value="rpsB_bact"/>
    <property type="match status" value="1"/>
</dbReference>
<reference evidence="6 7" key="1">
    <citation type="journal article" date="2013" name="Genome Announc.">
        <title>Genome Sequence of Mycoplasma parvum (Formerly Eperythrozoon parvum), a Diminutive Hemoplasma of the Pig.</title>
        <authorList>
            <person name="do Nascimento N.C."/>
            <person name="Dos Santos A.P."/>
            <person name="Chu Y."/>
            <person name="Guimaraes A.M."/>
            <person name="Pagliaro A."/>
            <person name="Messick J.B."/>
        </authorList>
    </citation>
    <scope>NUCLEOTIDE SEQUENCE [LARGE SCALE GENOMIC DNA]</scope>
    <source>
        <strain evidence="6 7">Indiana</strain>
    </source>
</reference>
<sequence length="263" mass="30177">MNEKRDLISIEKMVEFDLHLGAKSRLWEPKMAPFLLKEEYKKRHIINLEKTMEHLQNAYSYLYDLSRSGLEIMFVSSKNKIIADIVKESAKRVNVFYITQRWLGGLFTNFRQVNKTLNKLTELDEFLKQENLSQQLTKKEISQLKKKKLKIEKNYDGIKGLTKLPDVLVIFNPVNDLIPILEAKKMDIPVVGIINSNNNPDIVDFSIPANNFSPKSIYLLANLLCDAIAEAVGQETLIAYKEDSLVTIPEHLELLSSSSHGKK</sequence>
<dbReference type="Gene3D" id="1.10.287.610">
    <property type="entry name" value="Helix hairpin bin"/>
    <property type="match status" value="1"/>
</dbReference>
<organism evidence="6 7">
    <name type="scientific">Mycoplasma parvum str. Indiana</name>
    <dbReference type="NCBI Taxonomy" id="1403316"/>
    <lineage>
        <taxon>Bacteria</taxon>
        <taxon>Bacillati</taxon>
        <taxon>Mycoplasmatota</taxon>
        <taxon>Mollicutes</taxon>
        <taxon>Mycoplasmataceae</taxon>
        <taxon>Mycoplasma</taxon>
    </lineage>
</organism>
<dbReference type="HOGENOM" id="CLU_040318_0_0_14"/>
<dbReference type="PANTHER" id="PTHR12534">
    <property type="entry name" value="30S RIBOSOMAL PROTEIN S2 PROKARYOTIC AND ORGANELLAR"/>
    <property type="match status" value="1"/>
</dbReference>
<dbReference type="PRINTS" id="PR00395">
    <property type="entry name" value="RIBOSOMALS2"/>
</dbReference>
<evidence type="ECO:0000256" key="1">
    <source>
        <dbReference type="ARBA" id="ARBA00006242"/>
    </source>
</evidence>
<dbReference type="GO" id="GO:0022627">
    <property type="term" value="C:cytosolic small ribosomal subunit"/>
    <property type="evidence" value="ECO:0007669"/>
    <property type="project" value="TreeGrafter"/>
</dbReference>
<proteinExistence type="inferred from homology"/>
<dbReference type="GO" id="GO:0003735">
    <property type="term" value="F:structural constituent of ribosome"/>
    <property type="evidence" value="ECO:0007669"/>
    <property type="project" value="InterPro"/>
</dbReference>
<dbReference type="GO" id="GO:0006412">
    <property type="term" value="P:translation"/>
    <property type="evidence" value="ECO:0007669"/>
    <property type="project" value="UniProtKB-UniRule"/>
</dbReference>
<dbReference type="HAMAP" id="MF_00291_B">
    <property type="entry name" value="Ribosomal_uS2_B"/>
    <property type="match status" value="1"/>
</dbReference>
<accession>U5NF46</accession>
<dbReference type="SUPFAM" id="SSF52313">
    <property type="entry name" value="Ribosomal protein S2"/>
    <property type="match status" value="1"/>
</dbReference>
<dbReference type="OrthoDB" id="9808036at2"/>
<dbReference type="InterPro" id="IPR001865">
    <property type="entry name" value="Ribosomal_uS2"/>
</dbReference>
<dbReference type="Gene3D" id="3.40.50.10490">
    <property type="entry name" value="Glucose-6-phosphate isomerase like protein, domain 1"/>
    <property type="match status" value="1"/>
</dbReference>
<evidence type="ECO:0000313" key="7">
    <source>
        <dbReference type="Proteomes" id="UP000017119"/>
    </source>
</evidence>
<evidence type="ECO:0000256" key="4">
    <source>
        <dbReference type="ARBA" id="ARBA00035256"/>
    </source>
</evidence>
<dbReference type="PATRIC" id="fig|1403316.3.peg.453"/>
<dbReference type="Pfam" id="PF00318">
    <property type="entry name" value="Ribosomal_S2"/>
    <property type="match status" value="1"/>
</dbReference>
<name>U5NF46_9MOLU</name>
<dbReference type="EMBL" id="CP006771">
    <property type="protein sequence ID" value="AGX88789.1"/>
    <property type="molecule type" value="Genomic_DNA"/>
</dbReference>
<gene>
    <name evidence="5" type="primary">rpsB</name>
    <name evidence="6" type="ORF">PRV_02430</name>
</gene>